<accession>A0A2K1ZIB8</accession>
<organism evidence="2 3">
    <name type="scientific">Populus trichocarpa</name>
    <name type="common">Western balsam poplar</name>
    <name type="synonym">Populus balsamifera subsp. trichocarpa</name>
    <dbReference type="NCBI Taxonomy" id="3694"/>
    <lineage>
        <taxon>Eukaryota</taxon>
        <taxon>Viridiplantae</taxon>
        <taxon>Streptophyta</taxon>
        <taxon>Embryophyta</taxon>
        <taxon>Tracheophyta</taxon>
        <taxon>Spermatophyta</taxon>
        <taxon>Magnoliopsida</taxon>
        <taxon>eudicotyledons</taxon>
        <taxon>Gunneridae</taxon>
        <taxon>Pentapetalae</taxon>
        <taxon>rosids</taxon>
        <taxon>fabids</taxon>
        <taxon>Malpighiales</taxon>
        <taxon>Salicaceae</taxon>
        <taxon>Saliceae</taxon>
        <taxon>Populus</taxon>
    </lineage>
</organism>
<gene>
    <name evidence="2" type="ORF">POPTR_008G163200</name>
</gene>
<reference evidence="2 3" key="1">
    <citation type="journal article" date="2006" name="Science">
        <title>The genome of black cottonwood, Populus trichocarpa (Torr. &amp; Gray).</title>
        <authorList>
            <person name="Tuskan G.A."/>
            <person name="Difazio S."/>
            <person name="Jansson S."/>
            <person name="Bohlmann J."/>
            <person name="Grigoriev I."/>
            <person name="Hellsten U."/>
            <person name="Putnam N."/>
            <person name="Ralph S."/>
            <person name="Rombauts S."/>
            <person name="Salamov A."/>
            <person name="Schein J."/>
            <person name="Sterck L."/>
            <person name="Aerts A."/>
            <person name="Bhalerao R.R."/>
            <person name="Bhalerao R.P."/>
            <person name="Blaudez D."/>
            <person name="Boerjan W."/>
            <person name="Brun A."/>
            <person name="Brunner A."/>
            <person name="Busov V."/>
            <person name="Campbell M."/>
            <person name="Carlson J."/>
            <person name="Chalot M."/>
            <person name="Chapman J."/>
            <person name="Chen G.L."/>
            <person name="Cooper D."/>
            <person name="Coutinho P.M."/>
            <person name="Couturier J."/>
            <person name="Covert S."/>
            <person name="Cronk Q."/>
            <person name="Cunningham R."/>
            <person name="Davis J."/>
            <person name="Degroeve S."/>
            <person name="Dejardin A."/>
            <person name="Depamphilis C."/>
            <person name="Detter J."/>
            <person name="Dirks B."/>
            <person name="Dubchak I."/>
            <person name="Duplessis S."/>
            <person name="Ehlting J."/>
            <person name="Ellis B."/>
            <person name="Gendler K."/>
            <person name="Goodstein D."/>
            <person name="Gribskov M."/>
            <person name="Grimwood J."/>
            <person name="Groover A."/>
            <person name="Gunter L."/>
            <person name="Hamberger B."/>
            <person name="Heinze B."/>
            <person name="Helariutta Y."/>
            <person name="Henrissat B."/>
            <person name="Holligan D."/>
            <person name="Holt R."/>
            <person name="Huang W."/>
            <person name="Islam-Faridi N."/>
            <person name="Jones S."/>
            <person name="Jones-Rhoades M."/>
            <person name="Jorgensen R."/>
            <person name="Joshi C."/>
            <person name="Kangasjarvi J."/>
            <person name="Karlsson J."/>
            <person name="Kelleher C."/>
            <person name="Kirkpatrick R."/>
            <person name="Kirst M."/>
            <person name="Kohler A."/>
            <person name="Kalluri U."/>
            <person name="Larimer F."/>
            <person name="Leebens-Mack J."/>
            <person name="Leple J.C."/>
            <person name="Locascio P."/>
            <person name="Lou Y."/>
            <person name="Lucas S."/>
            <person name="Martin F."/>
            <person name="Montanini B."/>
            <person name="Napoli C."/>
            <person name="Nelson D.R."/>
            <person name="Nelson C."/>
            <person name="Nieminen K."/>
            <person name="Nilsson O."/>
            <person name="Pereda V."/>
            <person name="Peter G."/>
            <person name="Philippe R."/>
            <person name="Pilate G."/>
            <person name="Poliakov A."/>
            <person name="Razumovskaya J."/>
            <person name="Richardson P."/>
            <person name="Rinaldi C."/>
            <person name="Ritland K."/>
            <person name="Rouze P."/>
            <person name="Ryaboy D."/>
            <person name="Schmutz J."/>
            <person name="Schrader J."/>
            <person name="Segerman B."/>
            <person name="Shin H."/>
            <person name="Siddiqui A."/>
            <person name="Sterky F."/>
            <person name="Terry A."/>
            <person name="Tsai C.J."/>
            <person name="Uberbacher E."/>
            <person name="Unneberg P."/>
            <person name="Vahala J."/>
            <person name="Wall K."/>
            <person name="Wessler S."/>
            <person name="Yang G."/>
            <person name="Yin T."/>
            <person name="Douglas C."/>
            <person name="Marra M."/>
            <person name="Sandberg G."/>
            <person name="Van de Peer Y."/>
            <person name="Rokhsar D."/>
        </authorList>
    </citation>
    <scope>NUCLEOTIDE SEQUENCE [LARGE SCALE GENOMIC DNA]</scope>
    <source>
        <strain evidence="3">cv. Nisqually</strain>
    </source>
</reference>
<keyword evidence="1" id="KW-0732">Signal</keyword>
<keyword evidence="3" id="KW-1185">Reference proteome</keyword>
<evidence type="ECO:0000256" key="1">
    <source>
        <dbReference type="SAM" id="SignalP"/>
    </source>
</evidence>
<feature type="signal peptide" evidence="1">
    <location>
        <begin position="1"/>
        <end position="23"/>
    </location>
</feature>
<dbReference type="InParanoid" id="A0A2K1ZIB8"/>
<dbReference type="AlphaFoldDB" id="A0A2K1ZIB8"/>
<evidence type="ECO:0000313" key="2">
    <source>
        <dbReference type="EMBL" id="PNT25018.1"/>
    </source>
</evidence>
<dbReference type="EMBL" id="CM009297">
    <property type="protein sequence ID" value="PNT25018.1"/>
    <property type="molecule type" value="Genomic_DNA"/>
</dbReference>
<protein>
    <submittedName>
        <fullName evidence="2">Uncharacterized protein</fullName>
    </submittedName>
</protein>
<feature type="chain" id="PRO_5014406058" evidence="1">
    <location>
        <begin position="24"/>
        <end position="97"/>
    </location>
</feature>
<dbReference type="Gramene" id="Potri.008G163200.1.v4.1">
    <property type="protein sequence ID" value="Potri.008G163200.1.v4.1"/>
    <property type="gene ID" value="Potri.008G163200.v4.1"/>
</dbReference>
<proteinExistence type="predicted"/>
<name>A0A2K1ZIB8_POPTR</name>
<dbReference type="PANTHER" id="PTHR33592">
    <property type="entry name" value="TRANSMEMBRANE PROTEIN"/>
    <property type="match status" value="1"/>
</dbReference>
<dbReference type="Proteomes" id="UP000006729">
    <property type="component" value="Chromosome 8"/>
</dbReference>
<dbReference type="OMA" id="ESSKCTY"/>
<evidence type="ECO:0000313" key="3">
    <source>
        <dbReference type="Proteomes" id="UP000006729"/>
    </source>
</evidence>
<dbReference type="PANTHER" id="PTHR33592:SF5">
    <property type="entry name" value="TRANSMEMBRANE PROTEIN"/>
    <property type="match status" value="1"/>
</dbReference>
<sequence>MSSLNIVLAVLLLLSLHVQLYKATRILPEDLTTDLSLQSLQRGTIPPSDGSGCTNIPGSGGPSCPLVNEMHYAGNGLPPDTAFPRHAVPFGVATNQS</sequence>